<dbReference type="InterPro" id="IPR006311">
    <property type="entry name" value="TAT_signal"/>
</dbReference>
<dbReference type="InterPro" id="IPR043906">
    <property type="entry name" value="Gfo/Idh/MocA_OxRdtase_bact_C"/>
</dbReference>
<feature type="domain" description="Gfo/Idh/MocA-like oxidoreductase N-terminal" evidence="1">
    <location>
        <begin position="39"/>
        <end position="163"/>
    </location>
</feature>
<dbReference type="Proteomes" id="UP001431776">
    <property type="component" value="Unassembled WGS sequence"/>
</dbReference>
<protein>
    <submittedName>
        <fullName evidence="3">Gfo/Idh/MocA family oxidoreductase</fullName>
    </submittedName>
</protein>
<feature type="domain" description="Gfo/Idh/MocA-like oxidoreductase bacterial type C-terminal" evidence="2">
    <location>
        <begin position="187"/>
        <end position="269"/>
    </location>
</feature>
<dbReference type="SUPFAM" id="SSF51735">
    <property type="entry name" value="NAD(P)-binding Rossmann-fold domains"/>
    <property type="match status" value="1"/>
</dbReference>
<dbReference type="RefSeq" id="WP_349243614.1">
    <property type="nucleotide sequence ID" value="NZ_JASCXX010000003.1"/>
</dbReference>
<dbReference type="InterPro" id="IPR000683">
    <property type="entry name" value="Gfo/Idh/MocA-like_OxRdtase_N"/>
</dbReference>
<gene>
    <name evidence="3" type="ORF">QJ522_04035</name>
</gene>
<evidence type="ECO:0000259" key="2">
    <source>
        <dbReference type="Pfam" id="PF19051"/>
    </source>
</evidence>
<evidence type="ECO:0000313" key="4">
    <source>
        <dbReference type="Proteomes" id="UP001431776"/>
    </source>
</evidence>
<dbReference type="PANTHER" id="PTHR43818">
    <property type="entry name" value="BCDNA.GH03377"/>
    <property type="match status" value="1"/>
</dbReference>
<dbReference type="SUPFAM" id="SSF55347">
    <property type="entry name" value="Glyceraldehyde-3-phosphate dehydrogenase-like, C-terminal domain"/>
    <property type="match status" value="1"/>
</dbReference>
<dbReference type="AlphaFoldDB" id="A0AAW6TRA6"/>
<dbReference type="Gene3D" id="3.40.50.720">
    <property type="entry name" value="NAD(P)-binding Rossmann-like Domain"/>
    <property type="match status" value="1"/>
</dbReference>
<dbReference type="Pfam" id="PF01408">
    <property type="entry name" value="GFO_IDH_MocA"/>
    <property type="match status" value="1"/>
</dbReference>
<dbReference type="InterPro" id="IPR050463">
    <property type="entry name" value="Gfo/Idh/MocA_oxidrdct_glycsds"/>
</dbReference>
<keyword evidence="4" id="KW-1185">Reference proteome</keyword>
<dbReference type="GO" id="GO:0000166">
    <property type="term" value="F:nucleotide binding"/>
    <property type="evidence" value="ECO:0007669"/>
    <property type="project" value="InterPro"/>
</dbReference>
<dbReference type="PROSITE" id="PS51318">
    <property type="entry name" value="TAT"/>
    <property type="match status" value="1"/>
</dbReference>
<dbReference type="InterPro" id="IPR036291">
    <property type="entry name" value="NAD(P)-bd_dom_sf"/>
</dbReference>
<proteinExistence type="predicted"/>
<organism evidence="3 4">
    <name type="scientific">Anaerobaca lacustris</name>
    <dbReference type="NCBI Taxonomy" id="3044600"/>
    <lineage>
        <taxon>Bacteria</taxon>
        <taxon>Pseudomonadati</taxon>
        <taxon>Planctomycetota</taxon>
        <taxon>Phycisphaerae</taxon>
        <taxon>Sedimentisphaerales</taxon>
        <taxon>Anaerobacaceae</taxon>
        <taxon>Anaerobaca</taxon>
    </lineage>
</organism>
<comment type="caution">
    <text evidence="3">The sequence shown here is derived from an EMBL/GenBank/DDBJ whole genome shotgun (WGS) entry which is preliminary data.</text>
</comment>
<dbReference type="Pfam" id="PF19051">
    <property type="entry name" value="GFO_IDH_MocA_C2"/>
    <property type="match status" value="2"/>
</dbReference>
<evidence type="ECO:0000313" key="3">
    <source>
        <dbReference type="EMBL" id="MDI6448207.1"/>
    </source>
</evidence>
<evidence type="ECO:0000259" key="1">
    <source>
        <dbReference type="Pfam" id="PF01408"/>
    </source>
</evidence>
<reference evidence="3" key="1">
    <citation type="submission" date="2023-05" db="EMBL/GenBank/DDBJ databases">
        <title>Anaerotaeda fermentans gen. nov., sp. nov., a novel anaerobic planctomycete of the new family within the order Sedimentisphaerales isolated from Taman Peninsula, Russia.</title>
        <authorList>
            <person name="Khomyakova M.A."/>
            <person name="Merkel A.Y."/>
            <person name="Slobodkin A.I."/>
        </authorList>
    </citation>
    <scope>NUCLEOTIDE SEQUENCE</scope>
    <source>
        <strain evidence="3">M17dextr</strain>
    </source>
</reference>
<dbReference type="Gene3D" id="3.30.360.10">
    <property type="entry name" value="Dihydrodipicolinate Reductase, domain 2"/>
    <property type="match status" value="1"/>
</dbReference>
<feature type="domain" description="Gfo/Idh/MocA-like oxidoreductase bacterial type C-terminal" evidence="2">
    <location>
        <begin position="373"/>
        <end position="443"/>
    </location>
</feature>
<dbReference type="PANTHER" id="PTHR43818:SF5">
    <property type="entry name" value="OXIDOREDUCTASE FAMILY PROTEIN"/>
    <property type="match status" value="1"/>
</dbReference>
<name>A0AAW6TRA6_9BACT</name>
<dbReference type="EMBL" id="JASCXX010000003">
    <property type="protein sequence ID" value="MDI6448207.1"/>
    <property type="molecule type" value="Genomic_DNA"/>
</dbReference>
<accession>A0AAW6TRA6</accession>
<sequence>MDAPDAVSRRTFVKQSLATAAGVGLWGTTQSWAGANNRVRIAVVGIRGHGFGSHIRNYPLLPNVEVAAICDVDESFFPGRLKWFEQNDKPLPKTYVDIRKLLEDKSIDAISVATPNHWHALAGIWACQAGKHAHIEKPFTHNIFEGQKLIEAAKKYNRVVHHGTESRSSRAYQEAMEFMRSGGLGEVYLAKGTCYKWRDTIGRTPVEPVPAGVDYDLWLGPAPKRPFTRNRFHYNWHWHWDYGNGDIGNQGVHEMDIARWGLDVTLPRRVMAMGAHVMFDDDQETPNVLMATYEFDNPSGRGDKKKILQFEVRHWITNYEGGFSKPPDNNIGNIFYGSEGYMTMYGGRWQTFMGKKREPGPSGIEKGNTDRAHYQHFIDAVRANDTSNLPGTVEDGHYSCSLIHMANTSYRLGRSLDFDPKQQRYVNDDEANRMLTRQYRRPFVVPEDV</sequence>